<reference evidence="1 2" key="1">
    <citation type="journal article" date="2016" name="Nat. Commun.">
        <title>Thousands of microbial genomes shed light on interconnected biogeochemical processes in an aquifer system.</title>
        <authorList>
            <person name="Anantharaman K."/>
            <person name="Brown C.T."/>
            <person name="Hug L.A."/>
            <person name="Sharon I."/>
            <person name="Castelle C.J."/>
            <person name="Probst A.J."/>
            <person name="Thomas B.C."/>
            <person name="Singh A."/>
            <person name="Wilkins M.J."/>
            <person name="Karaoz U."/>
            <person name="Brodie E.L."/>
            <person name="Williams K.H."/>
            <person name="Hubbard S.S."/>
            <person name="Banfield J.F."/>
        </authorList>
    </citation>
    <scope>NUCLEOTIDE SEQUENCE [LARGE SCALE GENOMIC DNA]</scope>
</reference>
<evidence type="ECO:0000313" key="1">
    <source>
        <dbReference type="EMBL" id="OGN07421.1"/>
    </source>
</evidence>
<proteinExistence type="predicted"/>
<gene>
    <name evidence="1" type="ORF">A3B86_01580</name>
</gene>
<evidence type="ECO:0000313" key="2">
    <source>
        <dbReference type="Proteomes" id="UP000176834"/>
    </source>
</evidence>
<accession>A0A1F8F2R5</accession>
<name>A0A1F8F2R5_9BACT</name>
<dbReference type="EMBL" id="MGJN01000007">
    <property type="protein sequence ID" value="OGN07421.1"/>
    <property type="molecule type" value="Genomic_DNA"/>
</dbReference>
<dbReference type="Proteomes" id="UP000176834">
    <property type="component" value="Unassembled WGS sequence"/>
</dbReference>
<comment type="caution">
    <text evidence="1">The sequence shown here is derived from an EMBL/GenBank/DDBJ whole genome shotgun (WGS) entry which is preliminary data.</text>
</comment>
<dbReference type="AlphaFoldDB" id="A0A1F8F2R5"/>
<organism evidence="1 2">
    <name type="scientific">Candidatus Yanofskybacteria bacterium RIFCSPHIGHO2_02_FULL_38_22b</name>
    <dbReference type="NCBI Taxonomy" id="1802673"/>
    <lineage>
        <taxon>Bacteria</taxon>
        <taxon>Candidatus Yanofskyibacteriota</taxon>
    </lineage>
</organism>
<sequence length="154" mass="18010">MSKNRLDNEGNFNNFRNFYEWLQLEGQQLKELIKTPQGQKIYQDIYQAECATMLEMMLPAHRRTTVVPQNKTGIAMCSCMDARRYSEMGAPVIFVCKEHQARFSLFDCYWEDGVGFFLEHYNQSNICPIPPNLTPPQKEWSDKDFLKDLGINPD</sequence>
<protein>
    <submittedName>
        <fullName evidence="1">Uncharacterized protein</fullName>
    </submittedName>
</protein>